<dbReference type="InterPro" id="IPR012859">
    <property type="entry name" value="Pilin_N_archaeal"/>
</dbReference>
<name>A0ABD5W9N0_9EURY</name>
<keyword evidence="1" id="KW-0472">Membrane</keyword>
<evidence type="ECO:0000313" key="3">
    <source>
        <dbReference type="EMBL" id="MFC7069150.1"/>
    </source>
</evidence>
<evidence type="ECO:0000256" key="1">
    <source>
        <dbReference type="SAM" id="Phobius"/>
    </source>
</evidence>
<accession>A0ABD5W9N0</accession>
<feature type="domain" description="Archaeal Type IV pilin N-terminal" evidence="2">
    <location>
        <begin position="17"/>
        <end position="87"/>
    </location>
</feature>
<keyword evidence="4" id="KW-1185">Reference proteome</keyword>
<proteinExistence type="predicted"/>
<dbReference type="Pfam" id="PF07790">
    <property type="entry name" value="Pilin_N"/>
    <property type="match status" value="1"/>
</dbReference>
<sequence>MRPRAPSLPVADRRATASTVGVALLVAVAVVLSAAVGAVALGVDRPHSPAPTAAVDLTVADGALVFTHRGGAPIDVGRLRVVVAVDGTRLRHQPAVPFFARRGFESGPTGPFNSAADPRWTAGETASFAVAGTNRPRIEPGATVEVSLFVRGSRLATLSASAG</sequence>
<dbReference type="AlphaFoldDB" id="A0ABD5W9N0"/>
<dbReference type="Proteomes" id="UP001596461">
    <property type="component" value="Unassembled WGS sequence"/>
</dbReference>
<reference evidence="3 4" key="1">
    <citation type="journal article" date="2019" name="Int. J. Syst. Evol. Microbiol.">
        <title>The Global Catalogue of Microorganisms (GCM) 10K type strain sequencing project: providing services to taxonomists for standard genome sequencing and annotation.</title>
        <authorList>
            <consortium name="The Broad Institute Genomics Platform"/>
            <consortium name="The Broad Institute Genome Sequencing Center for Infectious Disease"/>
            <person name="Wu L."/>
            <person name="Ma J."/>
        </authorList>
    </citation>
    <scope>NUCLEOTIDE SEQUENCE [LARGE SCALE GENOMIC DNA]</scope>
    <source>
        <strain evidence="3 4">DT31</strain>
    </source>
</reference>
<dbReference type="RefSeq" id="WP_284032200.1">
    <property type="nucleotide sequence ID" value="NZ_CP126154.1"/>
</dbReference>
<keyword evidence="1" id="KW-1133">Transmembrane helix</keyword>
<dbReference type="GeneID" id="81124030"/>
<keyword evidence="1" id="KW-0812">Transmembrane</keyword>
<comment type="caution">
    <text evidence="3">The sequence shown here is derived from an EMBL/GenBank/DDBJ whole genome shotgun (WGS) entry which is preliminary data.</text>
</comment>
<gene>
    <name evidence="3" type="ORF">ACFQL9_05800</name>
</gene>
<feature type="transmembrane region" description="Helical" evidence="1">
    <location>
        <begin position="20"/>
        <end position="43"/>
    </location>
</feature>
<organism evidence="3 4">
    <name type="scientific">Halobaculum lipolyticum</name>
    <dbReference type="NCBI Taxonomy" id="3032001"/>
    <lineage>
        <taxon>Archaea</taxon>
        <taxon>Methanobacteriati</taxon>
        <taxon>Methanobacteriota</taxon>
        <taxon>Stenosarchaea group</taxon>
        <taxon>Halobacteria</taxon>
        <taxon>Halobacteriales</taxon>
        <taxon>Haloferacaceae</taxon>
        <taxon>Halobaculum</taxon>
    </lineage>
</organism>
<evidence type="ECO:0000259" key="2">
    <source>
        <dbReference type="Pfam" id="PF07790"/>
    </source>
</evidence>
<dbReference type="EMBL" id="JBHTAH010000004">
    <property type="protein sequence ID" value="MFC7069150.1"/>
    <property type="molecule type" value="Genomic_DNA"/>
</dbReference>
<evidence type="ECO:0000313" key="4">
    <source>
        <dbReference type="Proteomes" id="UP001596461"/>
    </source>
</evidence>
<protein>
    <submittedName>
        <fullName evidence="3">Type IV pilin</fullName>
    </submittedName>
</protein>